<evidence type="ECO:0000313" key="5">
    <source>
        <dbReference type="EMBL" id="AKA35312.1"/>
    </source>
</evidence>
<dbReference type="Pfam" id="PF00817">
    <property type="entry name" value="IMS"/>
    <property type="match status" value="1"/>
</dbReference>
<accession>A0A0D5YSM6</accession>
<dbReference type="PANTHER" id="PTHR11076:SF33">
    <property type="entry name" value="DNA POLYMERASE KAPPA"/>
    <property type="match status" value="1"/>
</dbReference>
<dbReference type="PATRIC" id="fig|516051.4.peg.1754"/>
<keyword evidence="3" id="KW-0548">Nucleotidyltransferase</keyword>
<name>A0A0D5YSM6_9FLAO</name>
<dbReference type="InterPro" id="IPR043502">
    <property type="entry name" value="DNA/RNA_pol_sf"/>
</dbReference>
<dbReference type="PANTHER" id="PTHR11076">
    <property type="entry name" value="DNA REPAIR POLYMERASE UMUC / TRANSFERASE FAMILY MEMBER"/>
    <property type="match status" value="1"/>
</dbReference>
<evidence type="ECO:0000256" key="2">
    <source>
        <dbReference type="ARBA" id="ARBA00022457"/>
    </source>
</evidence>
<protein>
    <submittedName>
        <fullName evidence="5">DNA polymerase IV</fullName>
    </submittedName>
</protein>
<keyword evidence="3" id="KW-0808">Transferase</keyword>
<dbReference type="STRING" id="516051.VC82_1700"/>
<dbReference type="Proteomes" id="UP000032726">
    <property type="component" value="Chromosome"/>
</dbReference>
<evidence type="ECO:0000259" key="4">
    <source>
        <dbReference type="PROSITE" id="PS50173"/>
    </source>
</evidence>
<dbReference type="InterPro" id="IPR017961">
    <property type="entry name" value="DNA_pol_Y-fam_little_finger"/>
</dbReference>
<evidence type="ECO:0000256" key="1">
    <source>
        <dbReference type="ARBA" id="ARBA00010945"/>
    </source>
</evidence>
<comment type="similarity">
    <text evidence="1">Belongs to the DNA polymerase type-Y family.</text>
</comment>
<dbReference type="SUPFAM" id="SSF100879">
    <property type="entry name" value="Lesion bypass DNA polymerase (Y-family), little finger domain"/>
    <property type="match status" value="1"/>
</dbReference>
<sequence>MERRLNSELQNVPLLVGGVTDRGVVAACSYETRGYGIHSGMPMKMAKELCPEARVIKGNAGTYSKFSDEVTGIIQEAVPVFEKSSIDEFYADLSGMDRFFGCYKYASELRQKIIKETGLPISFGLSVNKVVSKVATNEAKPNNQLKIDFGYEKPFLAPLSVKKIPMVGDKTYQTLRNLGIRQVKTIQKMPVDVMQRVLGVNGKVIWKRANGIDNTPVVPFCDRKSISNERTFDRDTIDVVKLRGILMAMAENLAYQLRRGNKLTACIAVKIRYSDFNTYSKQKRIPYTSADHILIPKILDLFDSLYNKRMLVRLVGIRFSHLVSGNYQINLFDDTEEALNLYHAMDKVRDRFGDRAVVRASAMGARTIGRMHNPFNGQPPIVLAHRKQ</sequence>
<dbReference type="KEGG" id="mlt:VC82_1700"/>
<keyword evidence="2" id="KW-0515">Mutator protein</keyword>
<dbReference type="Gene3D" id="3.30.1490.100">
    <property type="entry name" value="DNA polymerase, Y-family, little finger domain"/>
    <property type="match status" value="1"/>
</dbReference>
<gene>
    <name evidence="5" type="ORF">VC82_1700</name>
</gene>
<dbReference type="GO" id="GO:0006281">
    <property type="term" value="P:DNA repair"/>
    <property type="evidence" value="ECO:0007669"/>
    <property type="project" value="InterPro"/>
</dbReference>
<dbReference type="PROSITE" id="PS50173">
    <property type="entry name" value="UMUC"/>
    <property type="match status" value="1"/>
</dbReference>
<dbReference type="GO" id="GO:0005829">
    <property type="term" value="C:cytosol"/>
    <property type="evidence" value="ECO:0007669"/>
    <property type="project" value="TreeGrafter"/>
</dbReference>
<keyword evidence="6" id="KW-1185">Reference proteome</keyword>
<evidence type="ECO:0000256" key="3">
    <source>
        <dbReference type="ARBA" id="ARBA00022932"/>
    </source>
</evidence>
<dbReference type="GO" id="GO:0042276">
    <property type="term" value="P:error-prone translesion synthesis"/>
    <property type="evidence" value="ECO:0007669"/>
    <property type="project" value="TreeGrafter"/>
</dbReference>
<reference evidence="5 6" key="1">
    <citation type="submission" date="2015-03" db="EMBL/GenBank/DDBJ databases">
        <title>Complete genome sequence of Muricauda lutaonensis CC-HSB-11T, isolated from a coastal hot spring.</title>
        <authorList>
            <person name="Kim K.M."/>
        </authorList>
    </citation>
    <scope>NUCLEOTIDE SEQUENCE [LARGE SCALE GENOMIC DNA]</scope>
    <source>
        <strain evidence="5 6">CC-HSB-11</strain>
    </source>
</reference>
<dbReference type="GO" id="GO:0009432">
    <property type="term" value="P:SOS response"/>
    <property type="evidence" value="ECO:0007669"/>
    <property type="project" value="TreeGrafter"/>
</dbReference>
<dbReference type="InterPro" id="IPR050116">
    <property type="entry name" value="DNA_polymerase-Y"/>
</dbReference>
<organism evidence="5 6">
    <name type="scientific">Flagellimonas lutaonensis</name>
    <dbReference type="NCBI Taxonomy" id="516051"/>
    <lineage>
        <taxon>Bacteria</taxon>
        <taxon>Pseudomonadati</taxon>
        <taxon>Bacteroidota</taxon>
        <taxon>Flavobacteriia</taxon>
        <taxon>Flavobacteriales</taxon>
        <taxon>Flavobacteriaceae</taxon>
        <taxon>Flagellimonas</taxon>
    </lineage>
</organism>
<proteinExistence type="inferred from homology"/>
<dbReference type="Gene3D" id="3.40.1170.60">
    <property type="match status" value="1"/>
</dbReference>
<dbReference type="GO" id="GO:0003684">
    <property type="term" value="F:damaged DNA binding"/>
    <property type="evidence" value="ECO:0007669"/>
    <property type="project" value="InterPro"/>
</dbReference>
<dbReference type="Gene3D" id="3.30.70.270">
    <property type="match status" value="1"/>
</dbReference>
<feature type="domain" description="UmuC" evidence="4">
    <location>
        <begin position="1"/>
        <end position="168"/>
    </location>
</feature>
<dbReference type="InterPro" id="IPR022880">
    <property type="entry name" value="DNApol_IV"/>
</dbReference>
<dbReference type="GO" id="GO:0003887">
    <property type="term" value="F:DNA-directed DNA polymerase activity"/>
    <property type="evidence" value="ECO:0007669"/>
    <property type="project" value="UniProtKB-KW"/>
</dbReference>
<dbReference type="SUPFAM" id="SSF56672">
    <property type="entry name" value="DNA/RNA polymerases"/>
    <property type="match status" value="1"/>
</dbReference>
<dbReference type="EMBL" id="CP011071">
    <property type="protein sequence ID" value="AKA35312.1"/>
    <property type="molecule type" value="Genomic_DNA"/>
</dbReference>
<dbReference type="Gene3D" id="1.10.150.20">
    <property type="entry name" value="5' to 3' exonuclease, C-terminal subdomain"/>
    <property type="match status" value="1"/>
</dbReference>
<dbReference type="InterPro" id="IPR043128">
    <property type="entry name" value="Rev_trsase/Diguanyl_cyclase"/>
</dbReference>
<keyword evidence="3" id="KW-0239">DNA-directed DNA polymerase</keyword>
<dbReference type="Pfam" id="PF11799">
    <property type="entry name" value="IMS_C"/>
    <property type="match status" value="1"/>
</dbReference>
<dbReference type="InterPro" id="IPR036775">
    <property type="entry name" value="DNA_pol_Y-fam_lit_finger_sf"/>
</dbReference>
<dbReference type="AlphaFoldDB" id="A0A0D5YSM6"/>
<dbReference type="CDD" id="cd03586">
    <property type="entry name" value="PolY_Pol_IV_kappa"/>
    <property type="match status" value="1"/>
</dbReference>
<dbReference type="HOGENOM" id="CLU_012348_1_3_10"/>
<evidence type="ECO:0000313" key="6">
    <source>
        <dbReference type="Proteomes" id="UP000032726"/>
    </source>
</evidence>
<dbReference type="InterPro" id="IPR001126">
    <property type="entry name" value="UmuC"/>
</dbReference>